<dbReference type="PANTHER" id="PTHR43586:SF24">
    <property type="entry name" value="BLR4730 PROTEIN"/>
    <property type="match status" value="1"/>
</dbReference>
<dbReference type="Gene3D" id="3.90.1150.10">
    <property type="entry name" value="Aspartate Aminotransferase, domain 1"/>
    <property type="match status" value="1"/>
</dbReference>
<evidence type="ECO:0000313" key="2">
    <source>
        <dbReference type="EMBL" id="CCG02587.1"/>
    </source>
</evidence>
<evidence type="ECO:0000313" key="3">
    <source>
        <dbReference type="Proteomes" id="UP000007517"/>
    </source>
</evidence>
<dbReference type="InterPro" id="IPR000192">
    <property type="entry name" value="Aminotrans_V_dom"/>
</dbReference>
<dbReference type="EMBL" id="FO117623">
    <property type="protein sequence ID" value="CCG02587.1"/>
    <property type="molecule type" value="Genomic_DNA"/>
</dbReference>
<dbReference type="SUPFAM" id="SSF53383">
    <property type="entry name" value="PLP-dependent transferases"/>
    <property type="match status" value="1"/>
</dbReference>
<reference evidence="3" key="2">
    <citation type="submission" date="2012-02" db="EMBL/GenBank/DDBJ databases">
        <title>Complete genome sequence of Blastococcus saxobsidens strain DD2.</title>
        <authorList>
            <person name="Genoscope."/>
        </authorList>
    </citation>
    <scope>NUCLEOTIDE SEQUENCE [LARGE SCALE GENOMIC DNA]</scope>
    <source>
        <strain evidence="3">DD2</strain>
    </source>
</reference>
<keyword evidence="2" id="KW-0808">Transferase</keyword>
<proteinExistence type="predicted"/>
<dbReference type="KEGG" id="bsd:BLASA_1664"/>
<dbReference type="OrthoDB" id="9808002at2"/>
<organism evidence="2 3">
    <name type="scientific">Blastococcus saxobsidens (strain DD2)</name>
    <dbReference type="NCBI Taxonomy" id="1146883"/>
    <lineage>
        <taxon>Bacteria</taxon>
        <taxon>Bacillati</taxon>
        <taxon>Actinomycetota</taxon>
        <taxon>Actinomycetes</taxon>
        <taxon>Geodermatophilales</taxon>
        <taxon>Geodermatophilaceae</taxon>
        <taxon>Blastococcus</taxon>
    </lineage>
</organism>
<dbReference type="Proteomes" id="UP000007517">
    <property type="component" value="Chromosome"/>
</dbReference>
<dbReference type="STRING" id="1146883.BLASA_1664"/>
<dbReference type="EC" id="2.8.1.7" evidence="2"/>
<dbReference type="PANTHER" id="PTHR43586">
    <property type="entry name" value="CYSTEINE DESULFURASE"/>
    <property type="match status" value="1"/>
</dbReference>
<dbReference type="GO" id="GO:0031071">
    <property type="term" value="F:cysteine desulfurase activity"/>
    <property type="evidence" value="ECO:0007669"/>
    <property type="project" value="UniProtKB-EC"/>
</dbReference>
<sequence>MVTDGEFADSDVQRARRDTPGVANRVHLNNAGAALMPAVVVQTLIEHVEREAAIGGYEAHAEAADRVEGVYDSLARLVGGHRDEIAVADSATLAWQRLFYSLPLSAGDRILTTTAEFASNYVSYLQAMRTKGVTVETIPDDASGALDPAALESMIDERVKLISITWVPTNGGLRNPAAAVGRIARRHGIPYLLDACQAVGQMPIDVEALGCTMLTATGRKFLRAPRGTGFLYVAQDFLRDLEPAFIDLYGAPYSAPGGYQLRPDARRFETWETNYSTRLALGAAAEYAMSWGPEQIERRCTQLAEQLRTGLQQLSGVTVRDLGEHQSAIITFSHDAVPAQQVKEALARSGINASVTPPTSTPLDAAARNLPDLVRLSPHYYNTTEEIAVALRALEGTTA</sequence>
<accession>H6RMF1</accession>
<dbReference type="InterPro" id="IPR015424">
    <property type="entry name" value="PyrdxlP-dep_Trfase"/>
</dbReference>
<keyword evidence="3" id="KW-1185">Reference proteome</keyword>
<dbReference type="Pfam" id="PF00266">
    <property type="entry name" value="Aminotran_5"/>
    <property type="match status" value="1"/>
</dbReference>
<dbReference type="InterPro" id="IPR015421">
    <property type="entry name" value="PyrdxlP-dep_Trfase_major"/>
</dbReference>
<name>H6RMF1_BLASD</name>
<dbReference type="eggNOG" id="COG0520">
    <property type="taxonomic scope" value="Bacteria"/>
</dbReference>
<feature type="domain" description="Aminotransferase class V" evidence="1">
    <location>
        <begin position="27"/>
        <end position="387"/>
    </location>
</feature>
<reference evidence="2 3" key="1">
    <citation type="journal article" date="2012" name="J. Bacteriol.">
        <title>Genome Sequence of Blastococcus saxobsidens DD2, a Stone-Inhabiting Bacterium.</title>
        <authorList>
            <person name="Chouaia B."/>
            <person name="Crotti E."/>
            <person name="Brusetti L."/>
            <person name="Daffonchio D."/>
            <person name="Essoussi I."/>
            <person name="Nouioui I."/>
            <person name="Sbissi I."/>
            <person name="Ghodhbane-Gtari F."/>
            <person name="Gtari M."/>
            <person name="Vacherie B."/>
            <person name="Barbe V."/>
            <person name="Medigue C."/>
            <person name="Gury J."/>
            <person name="Pujic P."/>
            <person name="Normand P."/>
        </authorList>
    </citation>
    <scope>NUCLEOTIDE SEQUENCE [LARGE SCALE GENOMIC DNA]</scope>
    <source>
        <strain evidence="2 3">DD2</strain>
    </source>
</reference>
<protein>
    <submittedName>
        <fullName evidence="2">Cysteine desulfurase</fullName>
        <ecNumber evidence="2">2.8.1.7</ecNumber>
    </submittedName>
</protein>
<dbReference type="AlphaFoldDB" id="H6RMF1"/>
<dbReference type="HOGENOM" id="CLU_003433_2_1_11"/>
<dbReference type="InterPro" id="IPR015422">
    <property type="entry name" value="PyrdxlP-dep_Trfase_small"/>
</dbReference>
<dbReference type="Gene3D" id="3.40.640.10">
    <property type="entry name" value="Type I PLP-dependent aspartate aminotransferase-like (Major domain)"/>
    <property type="match status" value="1"/>
</dbReference>
<evidence type="ECO:0000259" key="1">
    <source>
        <dbReference type="Pfam" id="PF00266"/>
    </source>
</evidence>
<gene>
    <name evidence="2" type="ordered locus">BLASA_1664</name>
</gene>